<proteinExistence type="predicted"/>
<evidence type="ECO:0000313" key="2">
    <source>
        <dbReference type="EMBL" id="KIK54935.1"/>
    </source>
</evidence>
<evidence type="ECO:0000259" key="1">
    <source>
        <dbReference type="Pfam" id="PF20415"/>
    </source>
</evidence>
<gene>
    <name evidence="2" type="ORF">GYMLUDRAFT_129337</name>
</gene>
<dbReference type="HOGENOM" id="CLU_085813_1_0_1"/>
<feature type="non-terminal residue" evidence="2">
    <location>
        <position position="1"/>
    </location>
</feature>
<dbReference type="Proteomes" id="UP000053593">
    <property type="component" value="Unassembled WGS sequence"/>
</dbReference>
<feature type="domain" description="DUF6699" evidence="1">
    <location>
        <begin position="28"/>
        <end position="161"/>
    </location>
</feature>
<protein>
    <recommendedName>
        <fullName evidence="1">DUF6699 domain-containing protein</fullName>
    </recommendedName>
</protein>
<sequence length="171" mass="19734">HSRRKRSQSYPIPTRVHNLLAYSHRPAINYDVRYPPSTITTTYSGLSTTTFAEPAIYPPVSSLTIQIPHHTWPISVHASFNGQYVTVNDVFSAIYHSLRNNVSSTDYHAIPSRKDAEKVRMAYETRYRRLRDRYAYESEKRQGLKRVDFLVGHTRFIGLTVSSHNPGVWVL</sequence>
<accession>A0A0D0AWJ1</accession>
<dbReference type="InterPro" id="IPR046522">
    <property type="entry name" value="DUF6699"/>
</dbReference>
<name>A0A0D0AWJ1_9AGAR</name>
<dbReference type="EMBL" id="KN834811">
    <property type="protein sequence ID" value="KIK54935.1"/>
    <property type="molecule type" value="Genomic_DNA"/>
</dbReference>
<dbReference type="OrthoDB" id="2783256at2759"/>
<dbReference type="AlphaFoldDB" id="A0A0D0AWJ1"/>
<dbReference type="Pfam" id="PF20415">
    <property type="entry name" value="DUF6699"/>
    <property type="match status" value="1"/>
</dbReference>
<reference evidence="2 3" key="1">
    <citation type="submission" date="2014-04" db="EMBL/GenBank/DDBJ databases">
        <title>Evolutionary Origins and Diversification of the Mycorrhizal Mutualists.</title>
        <authorList>
            <consortium name="DOE Joint Genome Institute"/>
            <consortium name="Mycorrhizal Genomics Consortium"/>
            <person name="Kohler A."/>
            <person name="Kuo A."/>
            <person name="Nagy L.G."/>
            <person name="Floudas D."/>
            <person name="Copeland A."/>
            <person name="Barry K.W."/>
            <person name="Cichocki N."/>
            <person name="Veneault-Fourrey C."/>
            <person name="LaButti K."/>
            <person name="Lindquist E.A."/>
            <person name="Lipzen A."/>
            <person name="Lundell T."/>
            <person name="Morin E."/>
            <person name="Murat C."/>
            <person name="Riley R."/>
            <person name="Ohm R."/>
            <person name="Sun H."/>
            <person name="Tunlid A."/>
            <person name="Henrissat B."/>
            <person name="Grigoriev I.V."/>
            <person name="Hibbett D.S."/>
            <person name="Martin F."/>
        </authorList>
    </citation>
    <scope>NUCLEOTIDE SEQUENCE [LARGE SCALE GENOMIC DNA]</scope>
    <source>
        <strain evidence="2 3">FD-317 M1</strain>
    </source>
</reference>
<feature type="non-terminal residue" evidence="2">
    <location>
        <position position="171"/>
    </location>
</feature>
<organism evidence="2 3">
    <name type="scientific">Collybiopsis luxurians FD-317 M1</name>
    <dbReference type="NCBI Taxonomy" id="944289"/>
    <lineage>
        <taxon>Eukaryota</taxon>
        <taxon>Fungi</taxon>
        <taxon>Dikarya</taxon>
        <taxon>Basidiomycota</taxon>
        <taxon>Agaricomycotina</taxon>
        <taxon>Agaricomycetes</taxon>
        <taxon>Agaricomycetidae</taxon>
        <taxon>Agaricales</taxon>
        <taxon>Marasmiineae</taxon>
        <taxon>Omphalotaceae</taxon>
        <taxon>Collybiopsis</taxon>
        <taxon>Collybiopsis luxurians</taxon>
    </lineage>
</organism>
<keyword evidence="3" id="KW-1185">Reference proteome</keyword>
<evidence type="ECO:0000313" key="3">
    <source>
        <dbReference type="Proteomes" id="UP000053593"/>
    </source>
</evidence>